<evidence type="ECO:0000256" key="1">
    <source>
        <dbReference type="ARBA" id="ARBA00049983"/>
    </source>
</evidence>
<evidence type="ECO:0000259" key="2">
    <source>
        <dbReference type="Pfam" id="PF25567"/>
    </source>
</evidence>
<dbReference type="InterPro" id="IPR057990">
    <property type="entry name" value="TPR_SYO1"/>
</dbReference>
<proteinExistence type="inferred from homology"/>
<dbReference type="InterPro" id="IPR011989">
    <property type="entry name" value="ARM-like"/>
</dbReference>
<dbReference type="InterPro" id="IPR016024">
    <property type="entry name" value="ARM-type_fold"/>
</dbReference>
<sequence>MVKSKPSRNKNFRFDPLKSENFPAESDLKGYLRSTSEREREIGCIAVANMKSIPDISYVKLIVERISDASLSVQLSALQAAISLTQEYSGDLLRLGVLNLIDPIINQYFLVDPILPNSKQEEQLIITIVQTTLYLLESLCQENETFIQSLQNSPIIQECINKIIAKNASYISPCLDLLNAFSEENAQACDLIGTFFNNLYSLVTDGDLTPDNKMNIVLLISNFCIVKNQTQLLGEYVIFPCGKSLQVDVYSDLMNHVIPVINEENNGNALEIWNNGVKAQEISLEIITNLLAVEDEEVPIGNQFMNNALINDIMRAANGFTQEFGQNLEAFPEILSKVFELQCAAFYCVQNLVLNTDHLVQTVGAQNFWDFLFGQIRKIADFIEEDVDCKENVEELLDIISQVLLCFGKKYGNAFANKVSYIQEICTLINQLPIPIASNLIAALSVCAQEELTVDQARMIVNTLLFCATKGDMNMKCEVLNAFFDIFNDERYDSVLIELRVIGLMKSGSNLVFRHAAKLEDEELKERCGEALENLVEFIKYKEAHGVN</sequence>
<keyword evidence="4" id="KW-1185">Reference proteome</keyword>
<dbReference type="InterPro" id="IPR052616">
    <property type="entry name" value="SYO1-like"/>
</dbReference>
<dbReference type="Pfam" id="PF25567">
    <property type="entry name" value="TPR_SYO1"/>
    <property type="match status" value="1"/>
</dbReference>
<dbReference type="GO" id="GO:0006606">
    <property type="term" value="P:protein import into nucleus"/>
    <property type="evidence" value="ECO:0007669"/>
    <property type="project" value="TreeGrafter"/>
</dbReference>
<reference evidence="3" key="1">
    <citation type="submission" date="2021-09" db="EMBL/GenBank/DDBJ databases">
        <authorList>
            <consortium name="AG Swart"/>
            <person name="Singh M."/>
            <person name="Singh A."/>
            <person name="Seah K."/>
            <person name="Emmerich C."/>
        </authorList>
    </citation>
    <scope>NUCLEOTIDE SEQUENCE</scope>
    <source>
        <strain evidence="3">ATCC30299</strain>
    </source>
</reference>
<comment type="similarity">
    <text evidence="1">Belongs to the nuclear import and ribosome assembly adapter family.</text>
</comment>
<dbReference type="EMBL" id="CAJZBQ010000011">
    <property type="protein sequence ID" value="CAG9314234.1"/>
    <property type="molecule type" value="Genomic_DNA"/>
</dbReference>
<protein>
    <recommendedName>
        <fullName evidence="2">SYO1-like TPR repeats domain-containing protein</fullName>
    </recommendedName>
</protein>
<gene>
    <name evidence="3" type="ORF">BSTOLATCC_MIC10030</name>
</gene>
<dbReference type="SUPFAM" id="SSF48371">
    <property type="entry name" value="ARM repeat"/>
    <property type="match status" value="1"/>
</dbReference>
<dbReference type="GO" id="GO:0051082">
    <property type="term" value="F:unfolded protein binding"/>
    <property type="evidence" value="ECO:0007669"/>
    <property type="project" value="TreeGrafter"/>
</dbReference>
<dbReference type="Gene3D" id="1.25.10.10">
    <property type="entry name" value="Leucine-rich Repeat Variant"/>
    <property type="match status" value="1"/>
</dbReference>
<dbReference type="PANTHER" id="PTHR13347">
    <property type="entry name" value="HEAT REPEAT-CONTAINING PROTEIN 3"/>
    <property type="match status" value="1"/>
</dbReference>
<evidence type="ECO:0000313" key="4">
    <source>
        <dbReference type="Proteomes" id="UP001162131"/>
    </source>
</evidence>
<accession>A0AAU9IPZ1</accession>
<organism evidence="3 4">
    <name type="scientific">Blepharisma stoltei</name>
    <dbReference type="NCBI Taxonomy" id="1481888"/>
    <lineage>
        <taxon>Eukaryota</taxon>
        <taxon>Sar</taxon>
        <taxon>Alveolata</taxon>
        <taxon>Ciliophora</taxon>
        <taxon>Postciliodesmatophora</taxon>
        <taxon>Heterotrichea</taxon>
        <taxon>Heterotrichida</taxon>
        <taxon>Blepharismidae</taxon>
        <taxon>Blepharisma</taxon>
    </lineage>
</organism>
<dbReference type="Proteomes" id="UP001162131">
    <property type="component" value="Unassembled WGS sequence"/>
</dbReference>
<dbReference type="AlphaFoldDB" id="A0AAU9IPZ1"/>
<evidence type="ECO:0000313" key="3">
    <source>
        <dbReference type="EMBL" id="CAG9314234.1"/>
    </source>
</evidence>
<name>A0AAU9IPZ1_9CILI</name>
<comment type="caution">
    <text evidence="3">The sequence shown here is derived from an EMBL/GenBank/DDBJ whole genome shotgun (WGS) entry which is preliminary data.</text>
</comment>
<feature type="domain" description="SYO1-like TPR repeats" evidence="2">
    <location>
        <begin position="304"/>
        <end position="544"/>
    </location>
</feature>
<dbReference type="PANTHER" id="PTHR13347:SF1">
    <property type="entry name" value="HEAT REPEAT-CONTAINING PROTEIN 3"/>
    <property type="match status" value="1"/>
</dbReference>
<dbReference type="GO" id="GO:0042273">
    <property type="term" value="P:ribosomal large subunit biogenesis"/>
    <property type="evidence" value="ECO:0007669"/>
    <property type="project" value="TreeGrafter"/>
</dbReference>